<feature type="compositionally biased region" description="Basic and acidic residues" evidence="5">
    <location>
        <begin position="699"/>
        <end position="713"/>
    </location>
</feature>
<feature type="domain" description="Zn(2)-C6 fungal-type" evidence="7">
    <location>
        <begin position="32"/>
        <end position="65"/>
    </location>
</feature>
<organism evidence="8 9">
    <name type="scientific">Venustampulla echinocandica</name>
    <dbReference type="NCBI Taxonomy" id="2656787"/>
    <lineage>
        <taxon>Eukaryota</taxon>
        <taxon>Fungi</taxon>
        <taxon>Dikarya</taxon>
        <taxon>Ascomycota</taxon>
        <taxon>Pezizomycotina</taxon>
        <taxon>Leotiomycetes</taxon>
        <taxon>Helotiales</taxon>
        <taxon>Pleuroascaceae</taxon>
        <taxon>Venustampulla</taxon>
    </lineage>
</organism>
<dbReference type="STRING" id="2656787.A0A370TL38"/>
<gene>
    <name evidence="8" type="ORF">BP5553_06846</name>
</gene>
<dbReference type="CDD" id="cd00067">
    <property type="entry name" value="GAL4"/>
    <property type="match status" value="1"/>
</dbReference>
<dbReference type="GO" id="GO:0008270">
    <property type="term" value="F:zinc ion binding"/>
    <property type="evidence" value="ECO:0007669"/>
    <property type="project" value="InterPro"/>
</dbReference>
<keyword evidence="9" id="KW-1185">Reference proteome</keyword>
<sequence>MEVQTEYGRRPNYHAPPDGPERHAKRQKIKLACQECRDRKIRCDGGRPMCNSCTRKKLTPDRCIYSASDTGSDDSYVRALESRVRELESSNIQNSGRSLEESNELLHPAVVQFSPESRETHDISPRHRGRDITPESHSHTHERVPNTLGLQTPTSRDLPYSVSPGNSQSIWPVGYENYMSNLPDVPPVARQSTELPSRDSDLQHENVAQTKPGGSIAGSNTGPTPGSEDSPAFLGSSSAVGFMAEVYETFRGRNKSTSKDDSQTFTSRNETCTSPPPWLGYSGNEGDEMTSPNFVVPPKRIADRYLQSYWDGAYPLQPFISRRTFMRRYDYIWSSHPSTGADEESPFGNERSQRSEHIFHSRLLQPSNEAIDFRSNGSWVYSTGSVSEESLVDRVADLDLHRVQSMTFGRPLMLEHPSLGPLPQMIDEEYLAIDPAVPHGCQPRDIPAKSAYLVSVLQLSNITAEILGLFYSTTSEKSIESQPLQDYNSLLRVDAELVNWQNELPLFLRYDCAQETIDPNNLFLRQAHLLNHRFLHSRILLFRRAVVQLAAKSFVQGPVTTVATLEQIVALGCVEICTSAAQELLDALQPHIGTLFVPPAWFTVFLIYTAGTVLAVTFLTPAFQTPLTAEQTERLHKSWNTCIECLKQYRRLGIPFASKCLLNLQKMHNSNQAENQHDNLHGLNVTVSDAGEGINASSAEDRADVGRRSDFHPVTDGPPRNWEHGGEYSDMLMPNPWWPDDNIDWLIDIANSNQVK</sequence>
<proteinExistence type="predicted"/>
<feature type="region of interest" description="Disordered" evidence="5">
    <location>
        <begin position="1"/>
        <end position="26"/>
    </location>
</feature>
<evidence type="ECO:0000256" key="6">
    <source>
        <dbReference type="SAM" id="Phobius"/>
    </source>
</evidence>
<dbReference type="GO" id="GO:0000435">
    <property type="term" value="P:positive regulation of transcription from RNA polymerase II promoter by galactose"/>
    <property type="evidence" value="ECO:0007669"/>
    <property type="project" value="TreeGrafter"/>
</dbReference>
<dbReference type="GeneID" id="43599695"/>
<comment type="caution">
    <text evidence="8">The sequence shown here is derived from an EMBL/GenBank/DDBJ whole genome shotgun (WGS) entry which is preliminary data.</text>
</comment>
<keyword evidence="6" id="KW-0812">Transmembrane</keyword>
<reference evidence="8 9" key="1">
    <citation type="journal article" date="2018" name="IMA Fungus">
        <title>IMA Genome-F 9: Draft genome sequence of Annulohypoxylon stygium, Aspergillus mulundensis, Berkeleyomyces basicola (syn. Thielaviopsis basicola), Ceratocystis smalleyi, two Cercospora beticola strains, Coleophoma cylindrospora, Fusarium fracticaudum, Phialophora cf. hyalina, and Morchella septimelata.</title>
        <authorList>
            <person name="Wingfield B.D."/>
            <person name="Bills G.F."/>
            <person name="Dong Y."/>
            <person name="Huang W."/>
            <person name="Nel W.J."/>
            <person name="Swalarsk-Parry B.S."/>
            <person name="Vaghefi N."/>
            <person name="Wilken P.M."/>
            <person name="An Z."/>
            <person name="de Beer Z.W."/>
            <person name="De Vos L."/>
            <person name="Chen L."/>
            <person name="Duong T.A."/>
            <person name="Gao Y."/>
            <person name="Hammerbacher A."/>
            <person name="Kikkert J.R."/>
            <person name="Li Y."/>
            <person name="Li H."/>
            <person name="Li K."/>
            <person name="Li Q."/>
            <person name="Liu X."/>
            <person name="Ma X."/>
            <person name="Naidoo K."/>
            <person name="Pethybridge S.J."/>
            <person name="Sun J."/>
            <person name="Steenkamp E.T."/>
            <person name="van der Nest M.A."/>
            <person name="van Wyk S."/>
            <person name="Wingfield M.J."/>
            <person name="Xiong C."/>
            <person name="Yue Q."/>
            <person name="Zhang X."/>
        </authorList>
    </citation>
    <scope>NUCLEOTIDE SEQUENCE [LARGE SCALE GENOMIC DNA]</scope>
    <source>
        <strain evidence="8 9">BP 5553</strain>
    </source>
</reference>
<dbReference type="InterPro" id="IPR036864">
    <property type="entry name" value="Zn2-C6_fun-type_DNA-bd_sf"/>
</dbReference>
<dbReference type="RefSeq" id="XP_031868890.1">
    <property type="nucleotide sequence ID" value="XM_032015469.1"/>
</dbReference>
<keyword evidence="3" id="KW-0804">Transcription</keyword>
<keyword evidence="4" id="KW-0539">Nucleus</keyword>
<dbReference type="OrthoDB" id="424974at2759"/>
<feature type="region of interest" description="Disordered" evidence="5">
    <location>
        <begin position="697"/>
        <end position="726"/>
    </location>
</feature>
<dbReference type="PROSITE" id="PS50048">
    <property type="entry name" value="ZN2_CY6_FUNGAL_2"/>
    <property type="match status" value="1"/>
</dbReference>
<feature type="region of interest" description="Disordered" evidence="5">
    <location>
        <begin position="253"/>
        <end position="279"/>
    </location>
</feature>
<dbReference type="InterPro" id="IPR051127">
    <property type="entry name" value="Fungal_SecMet_Regulators"/>
</dbReference>
<evidence type="ECO:0000256" key="1">
    <source>
        <dbReference type="ARBA" id="ARBA00023015"/>
    </source>
</evidence>
<name>A0A370TL38_9HELO</name>
<evidence type="ECO:0000256" key="5">
    <source>
        <dbReference type="SAM" id="MobiDB-lite"/>
    </source>
</evidence>
<dbReference type="AlphaFoldDB" id="A0A370TL38"/>
<dbReference type="SUPFAM" id="SSF57701">
    <property type="entry name" value="Zn2/Cys6 DNA-binding domain"/>
    <property type="match status" value="1"/>
</dbReference>
<feature type="compositionally biased region" description="Polar residues" evidence="5">
    <location>
        <begin position="263"/>
        <end position="273"/>
    </location>
</feature>
<dbReference type="GO" id="GO:0000978">
    <property type="term" value="F:RNA polymerase II cis-regulatory region sequence-specific DNA binding"/>
    <property type="evidence" value="ECO:0007669"/>
    <property type="project" value="TreeGrafter"/>
</dbReference>
<keyword evidence="6" id="KW-0472">Membrane</keyword>
<keyword evidence="1" id="KW-0805">Transcription regulation</keyword>
<feature type="region of interest" description="Disordered" evidence="5">
    <location>
        <begin position="182"/>
        <end position="235"/>
    </location>
</feature>
<dbReference type="Proteomes" id="UP000254866">
    <property type="component" value="Unassembled WGS sequence"/>
</dbReference>
<feature type="compositionally biased region" description="Basic and acidic residues" evidence="5">
    <location>
        <begin position="116"/>
        <end position="144"/>
    </location>
</feature>
<dbReference type="PANTHER" id="PTHR47424">
    <property type="entry name" value="REGULATORY PROTEIN GAL4"/>
    <property type="match status" value="1"/>
</dbReference>
<evidence type="ECO:0000313" key="9">
    <source>
        <dbReference type="Proteomes" id="UP000254866"/>
    </source>
</evidence>
<dbReference type="GO" id="GO:0005634">
    <property type="term" value="C:nucleus"/>
    <property type="evidence" value="ECO:0007669"/>
    <property type="project" value="TreeGrafter"/>
</dbReference>
<dbReference type="CDD" id="cd12148">
    <property type="entry name" value="fungal_TF_MHR"/>
    <property type="match status" value="1"/>
</dbReference>
<dbReference type="EMBL" id="NPIC01000005">
    <property type="protein sequence ID" value="RDL36234.1"/>
    <property type="molecule type" value="Genomic_DNA"/>
</dbReference>
<feature type="region of interest" description="Disordered" evidence="5">
    <location>
        <begin position="112"/>
        <end position="163"/>
    </location>
</feature>
<dbReference type="Gene3D" id="4.10.240.10">
    <property type="entry name" value="Zn(2)-C6 fungal-type DNA-binding domain"/>
    <property type="match status" value="1"/>
</dbReference>
<evidence type="ECO:0000313" key="8">
    <source>
        <dbReference type="EMBL" id="RDL36234.1"/>
    </source>
</evidence>
<evidence type="ECO:0000256" key="4">
    <source>
        <dbReference type="ARBA" id="ARBA00023242"/>
    </source>
</evidence>
<accession>A0A370TL38</accession>
<evidence type="ECO:0000259" key="7">
    <source>
        <dbReference type="PROSITE" id="PS50048"/>
    </source>
</evidence>
<evidence type="ECO:0000256" key="3">
    <source>
        <dbReference type="ARBA" id="ARBA00023163"/>
    </source>
</evidence>
<dbReference type="SMART" id="SM00066">
    <property type="entry name" value="GAL4"/>
    <property type="match status" value="1"/>
</dbReference>
<evidence type="ECO:0000256" key="2">
    <source>
        <dbReference type="ARBA" id="ARBA00023125"/>
    </source>
</evidence>
<feature type="transmembrane region" description="Helical" evidence="6">
    <location>
        <begin position="600"/>
        <end position="619"/>
    </location>
</feature>
<dbReference type="PANTHER" id="PTHR47424:SF3">
    <property type="entry name" value="REGULATORY PROTEIN GAL4"/>
    <property type="match status" value="1"/>
</dbReference>
<dbReference type="Pfam" id="PF00172">
    <property type="entry name" value="Zn_clus"/>
    <property type="match status" value="1"/>
</dbReference>
<keyword evidence="2" id="KW-0238">DNA-binding</keyword>
<dbReference type="InterPro" id="IPR001138">
    <property type="entry name" value="Zn2Cys6_DnaBD"/>
</dbReference>
<dbReference type="GO" id="GO:0000981">
    <property type="term" value="F:DNA-binding transcription factor activity, RNA polymerase II-specific"/>
    <property type="evidence" value="ECO:0007669"/>
    <property type="project" value="InterPro"/>
</dbReference>
<keyword evidence="6" id="KW-1133">Transmembrane helix</keyword>
<protein>
    <recommendedName>
        <fullName evidence="7">Zn(2)-C6 fungal-type domain-containing protein</fullName>
    </recommendedName>
</protein>